<proteinExistence type="predicted"/>
<name>A0ABV4WTU2_9CYAN</name>
<evidence type="ECO:0000313" key="2">
    <source>
        <dbReference type="Proteomes" id="UP001576780"/>
    </source>
</evidence>
<sequence>MALYLCKIGKVNTLTNLAATIGKNPKTLRRWLQTYRFQGLNSLLQLN</sequence>
<gene>
    <name evidence="1" type="ORF">ACE1CA_26355</name>
</gene>
<evidence type="ECO:0000313" key="1">
    <source>
        <dbReference type="EMBL" id="MFB2838038.1"/>
    </source>
</evidence>
<dbReference type="RefSeq" id="WP_413280373.1">
    <property type="nucleotide sequence ID" value="NZ_JBHFNT010000232.1"/>
</dbReference>
<comment type="caution">
    <text evidence="1">The sequence shown here is derived from an EMBL/GenBank/DDBJ whole genome shotgun (WGS) entry which is preliminary data.</text>
</comment>
<accession>A0ABV4WTU2</accession>
<protein>
    <recommendedName>
        <fullName evidence="3">Transposase</fullName>
    </recommendedName>
</protein>
<reference evidence="1 2" key="1">
    <citation type="submission" date="2024-09" db="EMBL/GenBank/DDBJ databases">
        <title>Floridaenema gen nov. (Aerosakkonemataceae, Aerosakkonematales ord. nov., Cyanobacteria) from benthic tropical and subtropical fresh waters, with the description of four new species.</title>
        <authorList>
            <person name="Moretto J.A."/>
            <person name="Berthold D.E."/>
            <person name="Lefler F.W."/>
            <person name="Huang I.-S."/>
            <person name="Laughinghouse H. IV."/>
        </authorList>
    </citation>
    <scope>NUCLEOTIDE SEQUENCE [LARGE SCALE GENOMIC DNA]</scope>
    <source>
        <strain evidence="1 2">BLCC-F167</strain>
    </source>
</reference>
<evidence type="ECO:0008006" key="3">
    <source>
        <dbReference type="Google" id="ProtNLM"/>
    </source>
</evidence>
<dbReference type="EMBL" id="JBHFNT010000232">
    <property type="protein sequence ID" value="MFB2838038.1"/>
    <property type="molecule type" value="Genomic_DNA"/>
</dbReference>
<keyword evidence="2" id="KW-1185">Reference proteome</keyword>
<dbReference type="Proteomes" id="UP001576780">
    <property type="component" value="Unassembled WGS sequence"/>
</dbReference>
<organism evidence="1 2">
    <name type="scientific">Floridaenema evergladense BLCC-F167</name>
    <dbReference type="NCBI Taxonomy" id="3153639"/>
    <lineage>
        <taxon>Bacteria</taxon>
        <taxon>Bacillati</taxon>
        <taxon>Cyanobacteriota</taxon>
        <taxon>Cyanophyceae</taxon>
        <taxon>Oscillatoriophycideae</taxon>
        <taxon>Aerosakkonematales</taxon>
        <taxon>Aerosakkonemataceae</taxon>
        <taxon>Floridanema</taxon>
        <taxon>Floridanema evergladense</taxon>
    </lineage>
</organism>